<feature type="zinc finger region" description="C3H1-type" evidence="4">
    <location>
        <begin position="85"/>
        <end position="113"/>
    </location>
</feature>
<comment type="caution">
    <text evidence="6">The sequence shown here is derived from an EMBL/GenBank/DDBJ whole genome shotgun (WGS) entry which is preliminary data.</text>
</comment>
<feature type="domain" description="C3H1-type" evidence="5">
    <location>
        <begin position="46"/>
        <end position="68"/>
    </location>
</feature>
<dbReference type="GO" id="GO:0008270">
    <property type="term" value="F:zinc ion binding"/>
    <property type="evidence" value="ECO:0007669"/>
    <property type="project" value="UniProtKB-KW"/>
</dbReference>
<keyword evidence="3 4" id="KW-0862">Zinc</keyword>
<organism evidence="6 7">
    <name type="scientific">Meganyctiphanes norvegica</name>
    <name type="common">Northern krill</name>
    <name type="synonym">Thysanopoda norvegica</name>
    <dbReference type="NCBI Taxonomy" id="48144"/>
    <lineage>
        <taxon>Eukaryota</taxon>
        <taxon>Metazoa</taxon>
        <taxon>Ecdysozoa</taxon>
        <taxon>Arthropoda</taxon>
        <taxon>Crustacea</taxon>
        <taxon>Multicrustacea</taxon>
        <taxon>Malacostraca</taxon>
        <taxon>Eumalacostraca</taxon>
        <taxon>Eucarida</taxon>
        <taxon>Euphausiacea</taxon>
        <taxon>Euphausiidae</taxon>
        <taxon>Meganyctiphanes</taxon>
    </lineage>
</organism>
<gene>
    <name evidence="6" type="ORF">MNOR_LOCUS9063</name>
</gene>
<dbReference type="InterPro" id="IPR000571">
    <property type="entry name" value="Znf_CCCH"/>
</dbReference>
<evidence type="ECO:0000259" key="5">
    <source>
        <dbReference type="PROSITE" id="PS50103"/>
    </source>
</evidence>
<name>A0AAV2Q9B7_MEGNR</name>
<accession>A0AAV2Q9B7</accession>
<evidence type="ECO:0000256" key="3">
    <source>
        <dbReference type="ARBA" id="ARBA00022833"/>
    </source>
</evidence>
<dbReference type="AlphaFoldDB" id="A0AAV2Q9B7"/>
<keyword evidence="1 4" id="KW-0479">Metal-binding</keyword>
<feature type="zinc finger region" description="C3H1-type" evidence="4">
    <location>
        <begin position="46"/>
        <end position="68"/>
    </location>
</feature>
<dbReference type="SMART" id="SM00356">
    <property type="entry name" value="ZnF_C3H1"/>
    <property type="match status" value="2"/>
</dbReference>
<evidence type="ECO:0000313" key="7">
    <source>
        <dbReference type="Proteomes" id="UP001497623"/>
    </source>
</evidence>
<dbReference type="InterPro" id="IPR041367">
    <property type="entry name" value="Znf-CCCH_4"/>
</dbReference>
<dbReference type="EMBL" id="CAXKWB010004303">
    <property type="protein sequence ID" value="CAL4073237.1"/>
    <property type="molecule type" value="Genomic_DNA"/>
</dbReference>
<dbReference type="InterPro" id="IPR036855">
    <property type="entry name" value="Znf_CCCH_sf"/>
</dbReference>
<proteinExistence type="predicted"/>
<feature type="domain" description="C3H1-type" evidence="5">
    <location>
        <begin position="85"/>
        <end position="113"/>
    </location>
</feature>
<feature type="non-terminal residue" evidence="6">
    <location>
        <position position="1"/>
    </location>
</feature>
<evidence type="ECO:0000256" key="1">
    <source>
        <dbReference type="ARBA" id="ARBA00022723"/>
    </source>
</evidence>
<reference evidence="6 7" key="1">
    <citation type="submission" date="2024-05" db="EMBL/GenBank/DDBJ databases">
        <authorList>
            <person name="Wallberg A."/>
        </authorList>
    </citation>
    <scope>NUCLEOTIDE SEQUENCE [LARGE SCALE GENOMIC DNA]</scope>
</reference>
<keyword evidence="2 4" id="KW-0863">Zinc-finger</keyword>
<protein>
    <recommendedName>
        <fullName evidence="5">C3H1-type domain-containing protein</fullName>
    </recommendedName>
</protein>
<keyword evidence="7" id="KW-1185">Reference proteome</keyword>
<dbReference type="PROSITE" id="PS50103">
    <property type="entry name" value="ZF_C3H1"/>
    <property type="match status" value="2"/>
</dbReference>
<dbReference type="Gene3D" id="4.10.1000.10">
    <property type="entry name" value="Zinc finger, CCCH-type"/>
    <property type="match status" value="1"/>
</dbReference>
<sequence length="207" mass="24857">REEEEMNKIEIAVDMIDLHNEKVPAETKCNKIDDSKEPPKSHIPKVCSYWVRGQCKFGTNCRYAHPELCKRIMENGTCHEHECTWFHPKMCNSMKNTGYCPRGQRCFFTHAHTKVQTREHQSYNQRNDYNKYKPNERRQSIYKTPNHDQEWHSYMSKKHVQPYMNQQNENNHIQGSNVNFLVQQNTNWQAIRERAAEILAERMWNNQ</sequence>
<evidence type="ECO:0000256" key="2">
    <source>
        <dbReference type="ARBA" id="ARBA00022771"/>
    </source>
</evidence>
<evidence type="ECO:0000256" key="4">
    <source>
        <dbReference type="PROSITE-ProRule" id="PRU00723"/>
    </source>
</evidence>
<evidence type="ECO:0000313" key="6">
    <source>
        <dbReference type="EMBL" id="CAL4073237.1"/>
    </source>
</evidence>
<dbReference type="Pfam" id="PF18044">
    <property type="entry name" value="zf-CCCH_4"/>
    <property type="match status" value="1"/>
</dbReference>
<dbReference type="SUPFAM" id="SSF90229">
    <property type="entry name" value="CCCH zinc finger"/>
    <property type="match status" value="2"/>
</dbReference>
<dbReference type="Proteomes" id="UP001497623">
    <property type="component" value="Unassembled WGS sequence"/>
</dbReference>